<name>A0A7K1FN25_9ACTN</name>
<protein>
    <recommendedName>
        <fullName evidence="3">Antibiotic biosynthesis monooxygenase</fullName>
    </recommendedName>
</protein>
<dbReference type="RefSeq" id="WP_154769546.1">
    <property type="nucleotide sequence ID" value="NZ_WLYK01000006.1"/>
</dbReference>
<dbReference type="Proteomes" id="UP000460221">
    <property type="component" value="Unassembled WGS sequence"/>
</dbReference>
<organism evidence="1 2">
    <name type="scientific">Nakamurella alba</name>
    <dbReference type="NCBI Taxonomy" id="2665158"/>
    <lineage>
        <taxon>Bacteria</taxon>
        <taxon>Bacillati</taxon>
        <taxon>Actinomycetota</taxon>
        <taxon>Actinomycetes</taxon>
        <taxon>Nakamurellales</taxon>
        <taxon>Nakamurellaceae</taxon>
        <taxon>Nakamurella</taxon>
    </lineage>
</organism>
<dbReference type="InterPro" id="IPR011008">
    <property type="entry name" value="Dimeric_a/b-barrel"/>
</dbReference>
<dbReference type="AlphaFoldDB" id="A0A7K1FN25"/>
<comment type="caution">
    <text evidence="1">The sequence shown here is derived from an EMBL/GenBank/DDBJ whole genome shotgun (WGS) entry which is preliminary data.</text>
</comment>
<dbReference type="EMBL" id="WLYK01000006">
    <property type="protein sequence ID" value="MTD15567.1"/>
    <property type="molecule type" value="Genomic_DNA"/>
</dbReference>
<evidence type="ECO:0000313" key="2">
    <source>
        <dbReference type="Proteomes" id="UP000460221"/>
    </source>
</evidence>
<accession>A0A7K1FN25</accession>
<sequence>MIRSVLTLCGRDGRVEPIEDYYRDHHILDRARAFPGCRNATLLRAVDGGRATHLVMADWDDTEAYGRWVSDPFRQQTSVGLKELLDLEPGAQFVGGLYEILTPDSDPAPSGP</sequence>
<reference evidence="1 2" key="1">
    <citation type="submission" date="2019-11" db="EMBL/GenBank/DDBJ databases">
        <authorList>
            <person name="Jiang L.-Q."/>
        </authorList>
    </citation>
    <scope>NUCLEOTIDE SEQUENCE [LARGE SCALE GENOMIC DNA]</scope>
    <source>
        <strain evidence="1 2">YIM 132087</strain>
    </source>
</reference>
<evidence type="ECO:0000313" key="1">
    <source>
        <dbReference type="EMBL" id="MTD15567.1"/>
    </source>
</evidence>
<gene>
    <name evidence="1" type="ORF">GIS00_16665</name>
</gene>
<dbReference type="SUPFAM" id="SSF54909">
    <property type="entry name" value="Dimeric alpha+beta barrel"/>
    <property type="match status" value="1"/>
</dbReference>
<dbReference type="Gene3D" id="3.30.70.100">
    <property type="match status" value="1"/>
</dbReference>
<keyword evidence="2" id="KW-1185">Reference proteome</keyword>
<proteinExistence type="predicted"/>
<evidence type="ECO:0008006" key="3">
    <source>
        <dbReference type="Google" id="ProtNLM"/>
    </source>
</evidence>